<proteinExistence type="predicted"/>
<evidence type="ECO:0000256" key="1">
    <source>
        <dbReference type="SAM" id="MobiDB-lite"/>
    </source>
</evidence>
<dbReference type="AlphaFoldDB" id="A0A5N5SV60"/>
<dbReference type="GO" id="GO:0031533">
    <property type="term" value="C:mRNA capping enzyme complex"/>
    <property type="evidence" value="ECO:0007669"/>
    <property type="project" value="InterPro"/>
</dbReference>
<accession>A0A5N5SV60</accession>
<comment type="caution">
    <text evidence="2">The sequence shown here is derived from an EMBL/GenBank/DDBJ whole genome shotgun (WGS) entry which is preliminary data.</text>
</comment>
<sequence length="111" mass="13444">MSSGIMKVEASLEESVPENPEYLKELEDLAKFRYTEEDPDYVAARNKKDPKPPVQPGFSNDRGRPHSGTYRDRDRRSHDSYNGYQRPEWNRDRERNWNRDNSYKRKYWDRD</sequence>
<dbReference type="EMBL" id="SEYY01019760">
    <property type="protein sequence ID" value="KAB7497912.1"/>
    <property type="molecule type" value="Genomic_DNA"/>
</dbReference>
<evidence type="ECO:0000313" key="3">
    <source>
        <dbReference type="Proteomes" id="UP000326759"/>
    </source>
</evidence>
<feature type="region of interest" description="Disordered" evidence="1">
    <location>
        <begin position="1"/>
        <end position="20"/>
    </location>
</feature>
<name>A0A5N5SV60_9CRUS</name>
<keyword evidence="3" id="KW-1185">Reference proteome</keyword>
<organism evidence="2 3">
    <name type="scientific">Armadillidium nasatum</name>
    <dbReference type="NCBI Taxonomy" id="96803"/>
    <lineage>
        <taxon>Eukaryota</taxon>
        <taxon>Metazoa</taxon>
        <taxon>Ecdysozoa</taxon>
        <taxon>Arthropoda</taxon>
        <taxon>Crustacea</taxon>
        <taxon>Multicrustacea</taxon>
        <taxon>Malacostraca</taxon>
        <taxon>Eumalacostraca</taxon>
        <taxon>Peracarida</taxon>
        <taxon>Isopoda</taxon>
        <taxon>Oniscidea</taxon>
        <taxon>Crinocheta</taxon>
        <taxon>Armadillidiidae</taxon>
        <taxon>Armadillidium</taxon>
    </lineage>
</organism>
<protein>
    <submittedName>
        <fullName evidence="2">Uncharacterized protein</fullName>
    </submittedName>
</protein>
<evidence type="ECO:0000313" key="2">
    <source>
        <dbReference type="EMBL" id="KAB7497912.1"/>
    </source>
</evidence>
<feature type="region of interest" description="Disordered" evidence="1">
    <location>
        <begin position="40"/>
        <end position="96"/>
    </location>
</feature>
<gene>
    <name evidence="2" type="ORF">Anas_05236</name>
</gene>
<reference evidence="2 3" key="1">
    <citation type="journal article" date="2019" name="PLoS Biol.">
        <title>Sex chromosomes control vertical transmission of feminizing Wolbachia symbionts in an isopod.</title>
        <authorList>
            <person name="Becking T."/>
            <person name="Chebbi M.A."/>
            <person name="Giraud I."/>
            <person name="Moumen B."/>
            <person name="Laverre T."/>
            <person name="Caubet Y."/>
            <person name="Peccoud J."/>
            <person name="Gilbert C."/>
            <person name="Cordaux R."/>
        </authorList>
    </citation>
    <scope>NUCLEOTIDE SEQUENCE [LARGE SCALE GENOMIC DNA]</scope>
    <source>
        <strain evidence="2">ANa2</strain>
        <tissue evidence="2">Whole body excluding digestive tract and cuticle</tissue>
    </source>
</reference>
<dbReference type="GO" id="GO:0003723">
    <property type="term" value="F:RNA binding"/>
    <property type="evidence" value="ECO:0007669"/>
    <property type="project" value="InterPro"/>
</dbReference>
<dbReference type="Proteomes" id="UP000326759">
    <property type="component" value="Unassembled WGS sequence"/>
</dbReference>
<dbReference type="OrthoDB" id="10310999at2759"/>
<dbReference type="InterPro" id="IPR028271">
    <property type="entry name" value="RAMAC"/>
</dbReference>
<dbReference type="GO" id="GO:0106005">
    <property type="term" value="P:RNA 5'-cap (guanine-N7)-methylation"/>
    <property type="evidence" value="ECO:0007669"/>
    <property type="project" value="InterPro"/>
</dbReference>
<dbReference type="Pfam" id="PF15320">
    <property type="entry name" value="RAM"/>
    <property type="match status" value="1"/>
</dbReference>
<feature type="compositionally biased region" description="Basic and acidic residues" evidence="1">
    <location>
        <begin position="61"/>
        <end position="79"/>
    </location>
</feature>